<keyword evidence="3" id="KW-1185">Reference proteome</keyword>
<evidence type="ECO:0000313" key="3">
    <source>
        <dbReference type="Proteomes" id="UP000243528"/>
    </source>
</evidence>
<dbReference type="EMBL" id="PYGE01000005">
    <property type="protein sequence ID" value="PSL04677.1"/>
    <property type="molecule type" value="Genomic_DNA"/>
</dbReference>
<feature type="region of interest" description="Disordered" evidence="1">
    <location>
        <begin position="22"/>
        <end position="65"/>
    </location>
</feature>
<dbReference type="AlphaFoldDB" id="A0A2P8E5I2"/>
<feature type="compositionally biased region" description="Low complexity" evidence="1">
    <location>
        <begin position="22"/>
        <end position="43"/>
    </location>
</feature>
<reference evidence="2 3" key="1">
    <citation type="submission" date="2018-03" db="EMBL/GenBank/DDBJ databases">
        <title>Genomic Encyclopedia of Archaeal and Bacterial Type Strains, Phase II (KMG-II): from individual species to whole genera.</title>
        <authorList>
            <person name="Goeker M."/>
        </authorList>
    </citation>
    <scope>NUCLEOTIDE SEQUENCE [LARGE SCALE GENOMIC DNA]</scope>
    <source>
        <strain evidence="2 3">DSM 45211</strain>
    </source>
</reference>
<sequence length="236" mass="25157">MARALPAGRERWWARGSAARGGCASRSRTAASTRSATTGTAARPSRVSVLTDDDPDARPAALPPRPEYCFPLDPWAPQPLRRPDGLVSERPDDAELVYDDPMYDNYRWVAMLDPVELADGTAADGPVHDPSVRGVDVVDLVGTSRAGRETVEATVRPTADYDPRCSCCPLLFDRVAAGILLDEGGPSPARQAYPEAFRVALDVATGIVVSVRDLGGDEDGSGFDVTIHDADLVAGR</sequence>
<organism evidence="2 3">
    <name type="scientific">Haloactinopolyspora alba</name>
    <dbReference type="NCBI Taxonomy" id="648780"/>
    <lineage>
        <taxon>Bacteria</taxon>
        <taxon>Bacillati</taxon>
        <taxon>Actinomycetota</taxon>
        <taxon>Actinomycetes</taxon>
        <taxon>Jiangellales</taxon>
        <taxon>Jiangellaceae</taxon>
        <taxon>Haloactinopolyspora</taxon>
    </lineage>
</organism>
<evidence type="ECO:0000256" key="1">
    <source>
        <dbReference type="SAM" id="MobiDB-lite"/>
    </source>
</evidence>
<proteinExistence type="predicted"/>
<dbReference type="Proteomes" id="UP000243528">
    <property type="component" value="Unassembled WGS sequence"/>
</dbReference>
<name>A0A2P8E5I2_9ACTN</name>
<dbReference type="RefSeq" id="WP_106536876.1">
    <property type="nucleotide sequence ID" value="NZ_PYGE01000005.1"/>
</dbReference>
<accession>A0A2P8E5I2</accession>
<evidence type="ECO:0000313" key="2">
    <source>
        <dbReference type="EMBL" id="PSL04677.1"/>
    </source>
</evidence>
<comment type="caution">
    <text evidence="2">The sequence shown here is derived from an EMBL/GenBank/DDBJ whole genome shotgun (WGS) entry which is preliminary data.</text>
</comment>
<gene>
    <name evidence="2" type="ORF">CLV30_105143</name>
</gene>
<protein>
    <submittedName>
        <fullName evidence="2">Uncharacterized protein</fullName>
    </submittedName>
</protein>